<dbReference type="PRINTS" id="PR00171">
    <property type="entry name" value="SUGRTRNSPORT"/>
</dbReference>
<dbReference type="PANTHER" id="PTHR48021">
    <property type="match status" value="1"/>
</dbReference>
<comment type="subcellular location">
    <subcellularLocation>
        <location evidence="1">Membrane</location>
        <topology evidence="1">Multi-pass membrane protein</topology>
    </subcellularLocation>
</comment>
<name>A0A9N9QH76_9CUCU</name>
<feature type="transmembrane region" description="Helical" evidence="6">
    <location>
        <begin position="420"/>
        <end position="440"/>
    </location>
</feature>
<feature type="transmembrane region" description="Helical" evidence="6">
    <location>
        <begin position="81"/>
        <end position="103"/>
    </location>
</feature>
<dbReference type="InterPro" id="IPR005829">
    <property type="entry name" value="Sugar_transporter_CS"/>
</dbReference>
<evidence type="ECO:0000259" key="7">
    <source>
        <dbReference type="PROSITE" id="PS50850"/>
    </source>
</evidence>
<protein>
    <recommendedName>
        <fullName evidence="7">Major facilitator superfamily (MFS) profile domain-containing protein</fullName>
    </recommendedName>
</protein>
<feature type="transmembrane region" description="Helical" evidence="6">
    <location>
        <begin position="110"/>
        <end position="130"/>
    </location>
</feature>
<sequence>MLKRIDLFSVLKSCTSKNKQNNDEKVDENKQFSACLKQSLASLGPLILTVVVGMTLGYSAVLLPQLQAHTNVAITINKEEASWVASLAVIPMAAGALIGGVLIQKYGRKMTHIIICFPYCAGWILMYFSFNLQMLLTGRFLTGLCSGIITPATGVYIGETTDPKNRGMLLGGIPLSVSVGLLGSHLLGTFLTWQVTALVVAVFPFIAWLLMTFTPESPAWLAQKGLSDEAQESFYWLRNASEENRQEFEQMIARVKATNNNTNKIDEKNRLKELLEPEFWKPMAILLVFFISSQWAGVNAVTFYSINIMKQTLGESINEYLATFIIDCIRVIASIAQCILIRNIGRRPLALTGGFGTFIPLFILSGFIYSQKVFNIQNPNLVAVPITCLLAYVFFVTAGFVSLPWNLIGELLPMAKRSTGSGIASFVAYMSIFSVVKTMPALFENLGTDGSFLVYGFMALLGTAFVYRCLPETKGKTLHEIEEYFKDSKEDNSKGPLDTRL</sequence>
<feature type="transmembrane region" description="Helical" evidence="6">
    <location>
        <begin position="193"/>
        <end position="214"/>
    </location>
</feature>
<organism evidence="8 9">
    <name type="scientific">Ceutorhynchus assimilis</name>
    <name type="common">cabbage seed weevil</name>
    <dbReference type="NCBI Taxonomy" id="467358"/>
    <lineage>
        <taxon>Eukaryota</taxon>
        <taxon>Metazoa</taxon>
        <taxon>Ecdysozoa</taxon>
        <taxon>Arthropoda</taxon>
        <taxon>Hexapoda</taxon>
        <taxon>Insecta</taxon>
        <taxon>Pterygota</taxon>
        <taxon>Neoptera</taxon>
        <taxon>Endopterygota</taxon>
        <taxon>Coleoptera</taxon>
        <taxon>Polyphaga</taxon>
        <taxon>Cucujiformia</taxon>
        <taxon>Curculionidae</taxon>
        <taxon>Ceutorhynchinae</taxon>
        <taxon>Ceutorhynchus</taxon>
    </lineage>
</organism>
<dbReference type="Pfam" id="PF00083">
    <property type="entry name" value="Sugar_tr"/>
    <property type="match status" value="1"/>
</dbReference>
<dbReference type="PROSITE" id="PS00217">
    <property type="entry name" value="SUGAR_TRANSPORT_2"/>
    <property type="match status" value="1"/>
</dbReference>
<evidence type="ECO:0000313" key="8">
    <source>
        <dbReference type="EMBL" id="CAG9770293.1"/>
    </source>
</evidence>
<dbReference type="AlphaFoldDB" id="A0A9N9QH76"/>
<evidence type="ECO:0000256" key="6">
    <source>
        <dbReference type="SAM" id="Phobius"/>
    </source>
</evidence>
<dbReference type="InterPro" id="IPR036259">
    <property type="entry name" value="MFS_trans_sf"/>
</dbReference>
<dbReference type="InterPro" id="IPR050549">
    <property type="entry name" value="MFS_Trehalose_Transporter"/>
</dbReference>
<feature type="transmembrane region" description="Helical" evidence="6">
    <location>
        <begin position="348"/>
        <end position="369"/>
    </location>
</feature>
<evidence type="ECO:0000256" key="1">
    <source>
        <dbReference type="ARBA" id="ARBA00004141"/>
    </source>
</evidence>
<dbReference type="GO" id="GO:0016020">
    <property type="term" value="C:membrane"/>
    <property type="evidence" value="ECO:0007669"/>
    <property type="project" value="UniProtKB-SubCell"/>
</dbReference>
<evidence type="ECO:0000256" key="5">
    <source>
        <dbReference type="ARBA" id="ARBA00023180"/>
    </source>
</evidence>
<proteinExistence type="predicted"/>
<keyword evidence="9" id="KW-1185">Reference proteome</keyword>
<evidence type="ECO:0000256" key="4">
    <source>
        <dbReference type="ARBA" id="ARBA00023136"/>
    </source>
</evidence>
<keyword evidence="2 6" id="KW-0812">Transmembrane</keyword>
<feature type="transmembrane region" description="Helical" evidence="6">
    <location>
        <begin position="381"/>
        <end position="408"/>
    </location>
</feature>
<gene>
    <name evidence="8" type="ORF">CEUTPL_LOCUS10748</name>
</gene>
<dbReference type="FunFam" id="1.20.1250.20:FF:000249">
    <property type="entry name" value="facilitated trehalose transporter Tret1"/>
    <property type="match status" value="1"/>
</dbReference>
<feature type="domain" description="Major facilitator superfamily (MFS) profile" evidence="7">
    <location>
        <begin position="37"/>
        <end position="474"/>
    </location>
</feature>
<feature type="transmembrane region" description="Helical" evidence="6">
    <location>
        <begin position="452"/>
        <end position="470"/>
    </location>
</feature>
<feature type="transmembrane region" description="Helical" evidence="6">
    <location>
        <begin position="284"/>
        <end position="308"/>
    </location>
</feature>
<dbReference type="EMBL" id="OU892282">
    <property type="protein sequence ID" value="CAG9770293.1"/>
    <property type="molecule type" value="Genomic_DNA"/>
</dbReference>
<dbReference type="Proteomes" id="UP001152799">
    <property type="component" value="Chromosome 6"/>
</dbReference>
<accession>A0A9N9QH76</accession>
<keyword evidence="5" id="KW-0325">Glycoprotein</keyword>
<evidence type="ECO:0000256" key="3">
    <source>
        <dbReference type="ARBA" id="ARBA00022989"/>
    </source>
</evidence>
<dbReference type="PANTHER" id="PTHR48021:SF68">
    <property type="entry name" value="MAJOR FACILITATOR SUPERFAMILY (MFS) PROFILE DOMAIN-CONTAINING PROTEIN"/>
    <property type="match status" value="1"/>
</dbReference>
<dbReference type="SUPFAM" id="SSF103473">
    <property type="entry name" value="MFS general substrate transporter"/>
    <property type="match status" value="1"/>
</dbReference>
<keyword evidence="3 6" id="KW-1133">Transmembrane helix</keyword>
<dbReference type="Gene3D" id="1.20.1250.20">
    <property type="entry name" value="MFS general substrate transporter like domains"/>
    <property type="match status" value="1"/>
</dbReference>
<feature type="transmembrane region" description="Helical" evidence="6">
    <location>
        <begin position="136"/>
        <end position="157"/>
    </location>
</feature>
<dbReference type="InterPro" id="IPR005828">
    <property type="entry name" value="MFS_sugar_transport-like"/>
</dbReference>
<keyword evidence="4 6" id="KW-0472">Membrane</keyword>
<dbReference type="PROSITE" id="PS50850">
    <property type="entry name" value="MFS"/>
    <property type="match status" value="1"/>
</dbReference>
<dbReference type="GO" id="GO:0022857">
    <property type="term" value="F:transmembrane transporter activity"/>
    <property type="evidence" value="ECO:0007669"/>
    <property type="project" value="InterPro"/>
</dbReference>
<evidence type="ECO:0000313" key="9">
    <source>
        <dbReference type="Proteomes" id="UP001152799"/>
    </source>
</evidence>
<evidence type="ECO:0000256" key="2">
    <source>
        <dbReference type="ARBA" id="ARBA00022692"/>
    </source>
</evidence>
<reference evidence="8" key="1">
    <citation type="submission" date="2022-01" db="EMBL/GenBank/DDBJ databases">
        <authorList>
            <person name="King R."/>
        </authorList>
    </citation>
    <scope>NUCLEOTIDE SEQUENCE</scope>
</reference>
<dbReference type="OrthoDB" id="6612291at2759"/>
<dbReference type="InterPro" id="IPR020846">
    <property type="entry name" value="MFS_dom"/>
</dbReference>
<feature type="transmembrane region" description="Helical" evidence="6">
    <location>
        <begin position="40"/>
        <end position="61"/>
    </location>
</feature>
<dbReference type="InterPro" id="IPR003663">
    <property type="entry name" value="Sugar/inositol_transpt"/>
</dbReference>